<dbReference type="RefSeq" id="WP_058292762.1">
    <property type="nucleotide sequence ID" value="NZ_JGYD01000026.1"/>
</dbReference>
<dbReference type="InterPro" id="IPR045864">
    <property type="entry name" value="aa-tRNA-synth_II/BPL/LPL"/>
</dbReference>
<dbReference type="Proteomes" id="UP000053577">
    <property type="component" value="Unassembled WGS sequence"/>
</dbReference>
<dbReference type="PANTHER" id="PTHR42918:SF6">
    <property type="entry name" value="ELONGATION FACTOR P--(R)-BETA-LYSINE LIGASE"/>
    <property type="match status" value="1"/>
</dbReference>
<feature type="domain" description="Aminoacyl-transfer RNA synthetases class-II family profile" evidence="4">
    <location>
        <begin position="26"/>
        <end position="303"/>
    </location>
</feature>
<name>A0A0V8LXV5_9CHLR</name>
<accession>A0A0V8LXV5</accession>
<dbReference type="SUPFAM" id="SSF55681">
    <property type="entry name" value="Class II aaRS and biotin synthetases"/>
    <property type="match status" value="1"/>
</dbReference>
<dbReference type="Gene3D" id="3.30.930.10">
    <property type="entry name" value="Bira Bifunctional Protein, Domain 2"/>
    <property type="match status" value="1"/>
</dbReference>
<dbReference type="EMBL" id="JGYD01000026">
    <property type="protein sequence ID" value="KSV16338.1"/>
    <property type="molecule type" value="Genomic_DNA"/>
</dbReference>
<dbReference type="PATRIC" id="fig|61435.5.peg.732"/>
<evidence type="ECO:0000313" key="6">
    <source>
        <dbReference type="Proteomes" id="UP000053577"/>
    </source>
</evidence>
<dbReference type="PRINTS" id="PR00982">
    <property type="entry name" value="TRNASYNTHLYS"/>
</dbReference>
<evidence type="ECO:0000256" key="2">
    <source>
        <dbReference type="ARBA" id="ARBA00022741"/>
    </source>
</evidence>
<dbReference type="InterPro" id="IPR018149">
    <property type="entry name" value="Lys-tRNA-synth_II_C"/>
</dbReference>
<proteinExistence type="predicted"/>
<organism evidence="5 6">
    <name type="scientific">Dehalococcoides mccartyi</name>
    <dbReference type="NCBI Taxonomy" id="61435"/>
    <lineage>
        <taxon>Bacteria</taxon>
        <taxon>Bacillati</taxon>
        <taxon>Chloroflexota</taxon>
        <taxon>Dehalococcoidia</taxon>
        <taxon>Dehalococcoidales</taxon>
        <taxon>Dehalococcoidaceae</taxon>
        <taxon>Dehalococcoides</taxon>
    </lineage>
</organism>
<evidence type="ECO:0000256" key="1">
    <source>
        <dbReference type="ARBA" id="ARBA00022598"/>
    </source>
</evidence>
<keyword evidence="3" id="KW-0067">ATP-binding</keyword>
<keyword evidence="2" id="KW-0547">Nucleotide-binding</keyword>
<dbReference type="OrthoDB" id="9802326at2"/>
<dbReference type="PANTHER" id="PTHR42918">
    <property type="entry name" value="LYSYL-TRNA SYNTHETASE"/>
    <property type="match status" value="1"/>
</dbReference>
<keyword evidence="5" id="KW-0030">Aminoacyl-tRNA synthetase</keyword>
<dbReference type="InterPro" id="IPR004364">
    <property type="entry name" value="Aa-tRNA-synt_II"/>
</dbReference>
<sequence length="309" mass="35650">MYLDEKQRLGKLEDNLKRRMQILGWIRSFFNEQGFLEVETPAFVPAVAPERYIKPVECQSGYLSTSPELYMKRMLAAGYAKIYQISRCFRDGEKGRQHNPEFSLLEWYRAGADYLQMIKDTENLFHYIAMKLSGKPLVRYMAKEIDLMPPWKRITVQDAFLTAAGWNPLSVDDEKRFDDDLVLKVIPSFPSEQPTVLMDYPAKMASLARIKETKPEVAERAEFFISGLEMANAYSELTDPLEQASRFAEEKRLIETDQNRRVVSPDKFLESMKYLPACAGNALGIDRLVMFFCNTDRIQDVIPFTADTA</sequence>
<dbReference type="PROSITE" id="PS50862">
    <property type="entry name" value="AA_TRNA_LIGASE_II"/>
    <property type="match status" value="1"/>
</dbReference>
<dbReference type="GO" id="GO:0004824">
    <property type="term" value="F:lysine-tRNA ligase activity"/>
    <property type="evidence" value="ECO:0007669"/>
    <property type="project" value="InterPro"/>
</dbReference>
<reference evidence="5 6" key="1">
    <citation type="journal article" date="2015" name="Sci. Rep.">
        <title>A comparative genomics and reductive dehalogenase gene transcription study of two chloroethene-respiring bacteria, Dehalococcoides mccartyi strains MB and 11a.</title>
        <authorList>
            <person name="Low A."/>
            <person name="Shen Z."/>
            <person name="Cheng D."/>
            <person name="Rogers M.J."/>
            <person name="Lee P.K."/>
            <person name="He J."/>
        </authorList>
    </citation>
    <scope>NUCLEOTIDE SEQUENCE [LARGE SCALE GENOMIC DNA]</scope>
    <source>
        <strain evidence="5 6">MB</strain>
    </source>
</reference>
<evidence type="ECO:0000256" key="3">
    <source>
        <dbReference type="ARBA" id="ARBA00022840"/>
    </source>
</evidence>
<dbReference type="InterPro" id="IPR006195">
    <property type="entry name" value="aa-tRNA-synth_II"/>
</dbReference>
<dbReference type="GO" id="GO:0005524">
    <property type="term" value="F:ATP binding"/>
    <property type="evidence" value="ECO:0007669"/>
    <property type="project" value="UniProtKB-KW"/>
</dbReference>
<protein>
    <submittedName>
        <fullName evidence="5">Lysyl-tRNA synthetase</fullName>
    </submittedName>
</protein>
<keyword evidence="1" id="KW-0436">Ligase</keyword>
<dbReference type="GO" id="GO:0006430">
    <property type="term" value="P:lysyl-tRNA aminoacylation"/>
    <property type="evidence" value="ECO:0007669"/>
    <property type="project" value="InterPro"/>
</dbReference>
<dbReference type="AlphaFoldDB" id="A0A0V8LXV5"/>
<dbReference type="Pfam" id="PF00152">
    <property type="entry name" value="tRNA-synt_2"/>
    <property type="match status" value="1"/>
</dbReference>
<dbReference type="GO" id="GO:0005829">
    <property type="term" value="C:cytosol"/>
    <property type="evidence" value="ECO:0007669"/>
    <property type="project" value="TreeGrafter"/>
</dbReference>
<dbReference type="GO" id="GO:0000049">
    <property type="term" value="F:tRNA binding"/>
    <property type="evidence" value="ECO:0007669"/>
    <property type="project" value="TreeGrafter"/>
</dbReference>
<evidence type="ECO:0000259" key="4">
    <source>
        <dbReference type="PROSITE" id="PS50862"/>
    </source>
</evidence>
<gene>
    <name evidence="5" type="ORF">DA01_03650</name>
</gene>
<comment type="caution">
    <text evidence="5">The sequence shown here is derived from an EMBL/GenBank/DDBJ whole genome shotgun (WGS) entry which is preliminary data.</text>
</comment>
<evidence type="ECO:0000313" key="5">
    <source>
        <dbReference type="EMBL" id="KSV16338.1"/>
    </source>
</evidence>